<evidence type="ECO:0000256" key="1">
    <source>
        <dbReference type="SAM" id="MobiDB-lite"/>
    </source>
</evidence>
<feature type="region of interest" description="Disordered" evidence="1">
    <location>
        <begin position="158"/>
        <end position="178"/>
    </location>
</feature>
<dbReference type="InterPro" id="IPR009739">
    <property type="entry name" value="LprI-like_N"/>
</dbReference>
<evidence type="ECO:0000313" key="5">
    <source>
        <dbReference type="Proteomes" id="UP000291107"/>
    </source>
</evidence>
<dbReference type="EMBL" id="SEUB01000001">
    <property type="protein sequence ID" value="RYM44502.1"/>
    <property type="molecule type" value="Genomic_DNA"/>
</dbReference>
<protein>
    <submittedName>
        <fullName evidence="4">DUF1311 domain-containing protein</fullName>
    </submittedName>
</protein>
<feature type="chain" id="PRO_5020394418" evidence="2">
    <location>
        <begin position="25"/>
        <end position="451"/>
    </location>
</feature>
<evidence type="ECO:0000313" key="4">
    <source>
        <dbReference type="EMBL" id="RYM44502.1"/>
    </source>
</evidence>
<keyword evidence="2" id="KW-0732">Signal</keyword>
<dbReference type="PANTHER" id="PTHR37549:SF1">
    <property type="entry name" value="LIPOPROTEIN LPRI"/>
    <property type="match status" value="1"/>
</dbReference>
<feature type="domain" description="Lysozyme inhibitor LprI-like N-terminal" evidence="3">
    <location>
        <begin position="27"/>
        <end position="95"/>
    </location>
</feature>
<reference evidence="4 5" key="1">
    <citation type="submission" date="2019-02" db="EMBL/GenBank/DDBJ databases">
        <title>Genome of Pseudomonas korensis isolated from heavy metal contaminated environment.</title>
        <authorList>
            <person name="Ayangbenro A.S."/>
            <person name="Babalola O."/>
        </authorList>
    </citation>
    <scope>NUCLEOTIDE SEQUENCE [LARGE SCALE GENOMIC DNA]</scope>
    <source>
        <strain evidence="4 5">AB36</strain>
    </source>
</reference>
<dbReference type="AlphaFoldDB" id="A0A4Q4LAV6"/>
<dbReference type="Proteomes" id="UP000291107">
    <property type="component" value="Unassembled WGS sequence"/>
</dbReference>
<name>A0A4Q4LAV6_9PSED</name>
<evidence type="ECO:0000259" key="3">
    <source>
        <dbReference type="Pfam" id="PF07007"/>
    </source>
</evidence>
<evidence type="ECO:0000256" key="2">
    <source>
        <dbReference type="SAM" id="SignalP"/>
    </source>
</evidence>
<feature type="signal peptide" evidence="2">
    <location>
        <begin position="1"/>
        <end position="24"/>
    </location>
</feature>
<dbReference type="Gene3D" id="1.20.1270.180">
    <property type="match status" value="1"/>
</dbReference>
<accession>A0A4Q4LAV6</accession>
<organism evidence="4 5">
    <name type="scientific">Pseudomonas koreensis</name>
    <dbReference type="NCBI Taxonomy" id="198620"/>
    <lineage>
        <taxon>Bacteria</taxon>
        <taxon>Pseudomonadati</taxon>
        <taxon>Pseudomonadota</taxon>
        <taxon>Gammaproteobacteria</taxon>
        <taxon>Pseudomonadales</taxon>
        <taxon>Pseudomonadaceae</taxon>
        <taxon>Pseudomonas</taxon>
    </lineage>
</organism>
<dbReference type="GO" id="GO:0005576">
    <property type="term" value="C:extracellular region"/>
    <property type="evidence" value="ECO:0007669"/>
    <property type="project" value="TreeGrafter"/>
</dbReference>
<comment type="caution">
    <text evidence="4">The sequence shown here is derived from an EMBL/GenBank/DDBJ whole genome shotgun (WGS) entry which is preliminary data.</text>
</comment>
<proteinExistence type="predicted"/>
<gene>
    <name evidence="4" type="ORF">EVS84_01790</name>
</gene>
<dbReference type="InterPro" id="IPR052755">
    <property type="entry name" value="Lysozyme_Inhibitor_LprI"/>
</dbReference>
<dbReference type="Pfam" id="PF07007">
    <property type="entry name" value="LprI"/>
    <property type="match status" value="1"/>
</dbReference>
<sequence>MYIKGRYILSAFLLLFIQPMSAAAMDCTKAANDVENTICANKTLYELDAQMGTLYRQLMTAAAAAQPELKRTQRAWLKSRNTCADDVACLDGSYRQRLQALQAQWTQAAMGQPDAVDLQAMNDLQERIRAESKNHPEFALERALAAWAVDSSETSFAGDPVDDSYGEQTNFPKSRPKGVSEDEWKALNASRIEGAAETGRTSYALLDLDNDGQRDLIVDTYAGGTGLFTYVETWRRTGERFVKRSVEPESSLFYTNDRGANQAISWIRLHDRIYAAYRNGAYGVDNLYLLNPLKINRQVPTVSVRYAYALEVPTTQHKEDGTSTYELDADLHGALEHAITRAMKVGSESTANAPLCPIPPTGAGDDDYYSYGPGHYTIEKITDLPVMIGGECYIGALIDWFGSYSEKTGLFAQLAVRKPGVEASGTTYEVFGRRHVTEVSGSLGKVEINDD</sequence>
<dbReference type="RefSeq" id="WP_129997433.1">
    <property type="nucleotide sequence ID" value="NZ_SEUB01000001.1"/>
</dbReference>
<dbReference type="PANTHER" id="PTHR37549">
    <property type="entry name" value="LIPOPROTEIN LPRI"/>
    <property type="match status" value="1"/>
</dbReference>